<sequence>MMQLELSKEIEKKHLKYFQEKVLTNFDIKPKFLNITNENIHIQFMNYCKTKFRVLAIGKPEDLRKFRSELPEEILSLIDENPMCSYRGKKLKYNKLLLNIFGYEKFCNLNQYVSKELLTQENYKQINSELKHYWTPYNFVTMSNVRACPYCNRQYITPIYIHSNEKNDKHKLRADLDHFYPKSKYPYFSMSIYNLVPCCKFCNSSLKHVKEFDITDVNPYEENFDDYFKFRTDILNDGDVYIEKTHLDHRIDRYLDYFQIESLYSYHKNQAEEMIQKRIIYPESYIDELYKNNELYFASKEEIKQLVIGYISDRGCLNDEAFLKFRRDIAEQLHFIDCITDDEQLEKLKELIGK</sequence>
<name>W0EBX6_9FIRM</name>
<dbReference type="HOGENOM" id="CLU_051468_0_0_9"/>
<dbReference type="eggNOG" id="COG1403">
    <property type="taxonomic scope" value="Bacteria"/>
</dbReference>
<evidence type="ECO:0000313" key="1">
    <source>
        <dbReference type="EMBL" id="AHF08375.1"/>
    </source>
</evidence>
<organism evidence="1 2">
    <name type="scientific">Desulfitobacterium metallireducens DSM 15288</name>
    <dbReference type="NCBI Taxonomy" id="871968"/>
    <lineage>
        <taxon>Bacteria</taxon>
        <taxon>Bacillati</taxon>
        <taxon>Bacillota</taxon>
        <taxon>Clostridia</taxon>
        <taxon>Eubacteriales</taxon>
        <taxon>Desulfitobacteriaceae</taxon>
        <taxon>Desulfitobacterium</taxon>
    </lineage>
</organism>
<keyword evidence="2" id="KW-1185">Reference proteome</keyword>
<dbReference type="EMBL" id="CP007032">
    <property type="protein sequence ID" value="AHF08375.1"/>
    <property type="molecule type" value="Genomic_DNA"/>
</dbReference>
<reference evidence="1 2" key="1">
    <citation type="submission" date="2013-12" db="EMBL/GenBank/DDBJ databases">
        <authorList>
            <consortium name="DOE Joint Genome Institute"/>
            <person name="Smidt H."/>
            <person name="Huntemann M."/>
            <person name="Han J."/>
            <person name="Chen A."/>
            <person name="Kyrpides N."/>
            <person name="Mavromatis K."/>
            <person name="Markowitz V."/>
            <person name="Palaniappan K."/>
            <person name="Ivanova N."/>
            <person name="Schaumberg A."/>
            <person name="Pati A."/>
            <person name="Liolios K."/>
            <person name="Nordberg H.P."/>
            <person name="Cantor M.N."/>
            <person name="Hua S.X."/>
            <person name="Woyke T."/>
        </authorList>
    </citation>
    <scope>NUCLEOTIDE SEQUENCE [LARGE SCALE GENOMIC DNA]</scope>
    <source>
        <strain evidence="2">DSM 15288</strain>
    </source>
</reference>
<dbReference type="Gene3D" id="1.10.30.50">
    <property type="match status" value="1"/>
</dbReference>
<dbReference type="STRING" id="871968.DESME_01070"/>
<dbReference type="RefSeq" id="WP_006716262.1">
    <property type="nucleotide sequence ID" value="NZ_CP007032.1"/>
</dbReference>
<dbReference type="KEGG" id="dmt:DESME_01070"/>
<accession>W0EBX6</accession>
<dbReference type="Proteomes" id="UP000010847">
    <property type="component" value="Chromosome"/>
</dbReference>
<proteinExistence type="predicted"/>
<evidence type="ECO:0008006" key="3">
    <source>
        <dbReference type="Google" id="ProtNLM"/>
    </source>
</evidence>
<gene>
    <name evidence="1" type="ORF">DESME_01070</name>
</gene>
<dbReference type="AlphaFoldDB" id="W0EBX6"/>
<dbReference type="OrthoDB" id="9816185at2"/>
<evidence type="ECO:0000313" key="2">
    <source>
        <dbReference type="Proteomes" id="UP000010847"/>
    </source>
</evidence>
<protein>
    <recommendedName>
        <fullName evidence="3">HNH nuclease domain-containing protein</fullName>
    </recommendedName>
</protein>